<keyword evidence="1" id="KW-0472">Membrane</keyword>
<evidence type="ECO:0000313" key="2">
    <source>
        <dbReference type="EMBL" id="KAK9511637.1"/>
    </source>
</evidence>
<keyword evidence="1" id="KW-1133">Transmembrane helix</keyword>
<keyword evidence="3" id="KW-1185">Reference proteome</keyword>
<feature type="transmembrane region" description="Helical" evidence="1">
    <location>
        <begin position="259"/>
        <end position="284"/>
    </location>
</feature>
<dbReference type="Proteomes" id="UP001461498">
    <property type="component" value="Unassembled WGS sequence"/>
</dbReference>
<proteinExistence type="predicted"/>
<accession>A0AAW1DMW9</accession>
<keyword evidence="1" id="KW-0812">Transmembrane</keyword>
<dbReference type="AlphaFoldDB" id="A0AAW1DMW9"/>
<evidence type="ECO:0000256" key="1">
    <source>
        <dbReference type="SAM" id="Phobius"/>
    </source>
</evidence>
<dbReference type="EMBL" id="JAPXFL010000001">
    <property type="protein sequence ID" value="KAK9511637.1"/>
    <property type="molecule type" value="Genomic_DNA"/>
</dbReference>
<reference evidence="2 3" key="1">
    <citation type="submission" date="2022-12" db="EMBL/GenBank/DDBJ databases">
        <title>Chromosome-level genome assembly of true bugs.</title>
        <authorList>
            <person name="Ma L."/>
            <person name="Li H."/>
        </authorList>
    </citation>
    <scope>NUCLEOTIDE SEQUENCE [LARGE SCALE GENOMIC DNA]</scope>
    <source>
        <strain evidence="2">Lab_2022b</strain>
    </source>
</reference>
<gene>
    <name evidence="2" type="ORF">O3M35_000259</name>
</gene>
<protein>
    <submittedName>
        <fullName evidence="2">Uncharacterized protein</fullName>
    </submittedName>
</protein>
<evidence type="ECO:0000313" key="3">
    <source>
        <dbReference type="Proteomes" id="UP001461498"/>
    </source>
</evidence>
<name>A0AAW1DMW9_9HEMI</name>
<comment type="caution">
    <text evidence="2">The sequence shown here is derived from an EMBL/GenBank/DDBJ whole genome shotgun (WGS) entry which is preliminary data.</text>
</comment>
<organism evidence="2 3">
    <name type="scientific">Rhynocoris fuscipes</name>
    <dbReference type="NCBI Taxonomy" id="488301"/>
    <lineage>
        <taxon>Eukaryota</taxon>
        <taxon>Metazoa</taxon>
        <taxon>Ecdysozoa</taxon>
        <taxon>Arthropoda</taxon>
        <taxon>Hexapoda</taxon>
        <taxon>Insecta</taxon>
        <taxon>Pterygota</taxon>
        <taxon>Neoptera</taxon>
        <taxon>Paraneoptera</taxon>
        <taxon>Hemiptera</taxon>
        <taxon>Heteroptera</taxon>
        <taxon>Panheteroptera</taxon>
        <taxon>Cimicomorpha</taxon>
        <taxon>Reduviidae</taxon>
        <taxon>Harpactorinae</taxon>
        <taxon>Harpactorini</taxon>
        <taxon>Rhynocoris</taxon>
    </lineage>
</organism>
<sequence>MEPITKPVTPDWYQRQPQQYEDNKYHTDKILQYIKSINEEELNRQAWGRTLQKQPRIEARVLHTPGATVYPTSLLYSPPSAQNTRTRVEEGVRTPVLQYAHPELGVQPAKVESTPAPEENVHFSRDQALAYFSHDIHSDRSPYAFEPGLEDEARVEVYGKNNKRSKSEKYYGKHNNYKDTYIRYNEYIDRRPFWEKLGDTIKEHVEYGVEKVQDITRPVMEPLVEATHKISENLGFNSGNRDLSNTFKEKLGVAGSSSMLLPAIGLVAGGAALGLGAVAVGRFLDVDMLKRSNENEQQRVLEIVEKSRRKRSLHGEEDEEWLQRLDSVPTHSHTSIEGAAWANTPCAKWAFCNVMVSRGEDDATIMEKKMSTYLNM</sequence>